<proteinExistence type="predicted"/>
<organism evidence="1 2">
    <name type="scientific">Aspergillus tanneri</name>
    <dbReference type="NCBI Taxonomy" id="1220188"/>
    <lineage>
        <taxon>Eukaryota</taxon>
        <taxon>Fungi</taxon>
        <taxon>Dikarya</taxon>
        <taxon>Ascomycota</taxon>
        <taxon>Pezizomycotina</taxon>
        <taxon>Eurotiomycetes</taxon>
        <taxon>Eurotiomycetidae</taxon>
        <taxon>Eurotiales</taxon>
        <taxon>Aspergillaceae</taxon>
        <taxon>Aspergillus</taxon>
        <taxon>Aspergillus subgen. Circumdati</taxon>
    </lineage>
</organism>
<keyword evidence="2" id="KW-1185">Reference proteome</keyword>
<reference evidence="1 2" key="1">
    <citation type="submission" date="2019-03" db="EMBL/GenBank/DDBJ databases">
        <title>The genome sequence of a newly discovered highly antifungal drug resistant Aspergillus species, Aspergillus tanneri NIH 1004.</title>
        <authorList>
            <person name="Mounaud S."/>
            <person name="Singh I."/>
            <person name="Joardar V."/>
            <person name="Pakala S."/>
            <person name="Pakala S."/>
            <person name="Venepally P."/>
            <person name="Hoover J."/>
            <person name="Nierman W."/>
            <person name="Chung J."/>
            <person name="Losada L."/>
        </authorList>
    </citation>
    <scope>NUCLEOTIDE SEQUENCE [LARGE SCALE GENOMIC DNA]</scope>
    <source>
        <strain evidence="1 2">NIH1004</strain>
    </source>
</reference>
<dbReference type="PANTHER" id="PTHR43712:SF11">
    <property type="entry name" value="O-METHYLTRANSFERASE (AFU_ORTHOLOGUE AFUA_2G17820)-RELATED"/>
    <property type="match status" value="1"/>
</dbReference>
<dbReference type="InterPro" id="IPR036388">
    <property type="entry name" value="WH-like_DNA-bd_sf"/>
</dbReference>
<dbReference type="VEuPathDB" id="FungiDB:EYZ11_012854"/>
<dbReference type="Proteomes" id="UP000308092">
    <property type="component" value="Unassembled WGS sequence"/>
</dbReference>
<dbReference type="SUPFAM" id="SSF53335">
    <property type="entry name" value="S-adenosyl-L-methionine-dependent methyltransferases"/>
    <property type="match status" value="1"/>
</dbReference>
<evidence type="ECO:0000313" key="1">
    <source>
        <dbReference type="EMBL" id="THC87698.1"/>
    </source>
</evidence>
<evidence type="ECO:0008006" key="3">
    <source>
        <dbReference type="Google" id="ProtNLM"/>
    </source>
</evidence>
<dbReference type="Gene3D" id="1.10.10.10">
    <property type="entry name" value="Winged helix-like DNA-binding domain superfamily/Winged helix DNA-binding domain"/>
    <property type="match status" value="1"/>
</dbReference>
<accession>A0A4S3J1A8</accession>
<dbReference type="PANTHER" id="PTHR43712">
    <property type="entry name" value="PUTATIVE (AFU_ORTHOLOGUE AFUA_4G14580)-RELATED"/>
    <property type="match status" value="1"/>
</dbReference>
<dbReference type="SUPFAM" id="SSF46785">
    <property type="entry name" value="Winged helix' DNA-binding domain"/>
    <property type="match status" value="1"/>
</dbReference>
<dbReference type="InterPro" id="IPR036390">
    <property type="entry name" value="WH_DNA-bd_sf"/>
</dbReference>
<evidence type="ECO:0000313" key="2">
    <source>
        <dbReference type="Proteomes" id="UP000308092"/>
    </source>
</evidence>
<protein>
    <recommendedName>
        <fullName evidence="3">O-methyltransferase domain-containing protein</fullName>
    </recommendedName>
</protein>
<sequence length="263" mass="29131">MADKEPLADLQQMIATYNKDDPASWTRLDDAMEKVRRVLEPPHVFAMKQRLHTMNNLCIVVALEMGLLQTLATNQGKSLSAEDLSRSSGYNTVLIARVMRMITAIGFADETGYQTYIANGCTLAQSNPGSIGGLIISETTPAYDFAMGETVWQTLAKDIEWKTGFDNNMTARNKTLSVPWHVKYPVKEKLAARPVSTKPVIVDVGGNQGVDLQRFADTFPDLECRLILQDLPETLAGIPGKLDSRIKPTVYDFFTEQTVKGKS</sequence>
<dbReference type="Gene3D" id="3.40.50.150">
    <property type="entry name" value="Vaccinia Virus protein VP39"/>
    <property type="match status" value="1"/>
</dbReference>
<dbReference type="InterPro" id="IPR029063">
    <property type="entry name" value="SAM-dependent_MTases_sf"/>
</dbReference>
<dbReference type="EMBL" id="SOSA01001079">
    <property type="protein sequence ID" value="THC87698.1"/>
    <property type="molecule type" value="Genomic_DNA"/>
</dbReference>
<dbReference type="AlphaFoldDB" id="A0A4S3J1A8"/>
<gene>
    <name evidence="1" type="ORF">EYZ11_012854</name>
</gene>
<comment type="caution">
    <text evidence="1">The sequence shown here is derived from an EMBL/GenBank/DDBJ whole genome shotgun (WGS) entry which is preliminary data.</text>
</comment>
<name>A0A4S3J1A8_9EURO</name>